<dbReference type="InterPro" id="IPR006660">
    <property type="entry name" value="Arsenate_reductase-like"/>
</dbReference>
<accession>W7D266</accession>
<evidence type="ECO:0000256" key="1">
    <source>
        <dbReference type="PROSITE-ProRule" id="PRU01282"/>
    </source>
</evidence>
<gene>
    <name evidence="2" type="ORF">BCAMP_01480</name>
</gene>
<dbReference type="AlphaFoldDB" id="W7D266"/>
<dbReference type="InterPro" id="IPR006504">
    <property type="entry name" value="Tscrpt_reg_Spx/MgsR"/>
</dbReference>
<comment type="similarity">
    <text evidence="1">Belongs to the ArsC family.</text>
</comment>
<keyword evidence="3" id="KW-1185">Reference proteome</keyword>
<dbReference type="PANTHER" id="PTHR30041:SF8">
    <property type="entry name" value="PROTEIN YFFB"/>
    <property type="match status" value="1"/>
</dbReference>
<dbReference type="NCBIfam" id="TIGR01617">
    <property type="entry name" value="arsC_related"/>
    <property type="match status" value="1"/>
</dbReference>
<dbReference type="PANTHER" id="PTHR30041">
    <property type="entry name" value="ARSENATE REDUCTASE"/>
    <property type="match status" value="1"/>
</dbReference>
<dbReference type="OrthoDB" id="9794155at2"/>
<protein>
    <submittedName>
        <fullName evidence="2">Arsenate reductase</fullName>
    </submittedName>
</protein>
<name>W7D266_9LIST</name>
<dbReference type="Gene3D" id="3.40.30.10">
    <property type="entry name" value="Glutaredoxin"/>
    <property type="match status" value="1"/>
</dbReference>
<sequence>MIKFYEYPKCTTCKKAKKWLSDNDVAFEAIDIVEETPTAAQLKAAFEKTNLPIKRFFNTSGQKYRESNLKNKIDRMTNDEIFALLATDGMLIKRPLAISDEMVTLGFKEEDYARFWK</sequence>
<dbReference type="SUPFAM" id="SSF52833">
    <property type="entry name" value="Thioredoxin-like"/>
    <property type="match status" value="1"/>
</dbReference>
<dbReference type="PROSITE" id="PS51353">
    <property type="entry name" value="ARSC"/>
    <property type="match status" value="1"/>
</dbReference>
<dbReference type="STRING" id="1265861.BCAMP_01480"/>
<dbReference type="InterPro" id="IPR036249">
    <property type="entry name" value="Thioredoxin-like_sf"/>
</dbReference>
<organism evidence="2 3">
    <name type="scientific">Brochothrix campestris FSL F6-1037</name>
    <dbReference type="NCBI Taxonomy" id="1265861"/>
    <lineage>
        <taxon>Bacteria</taxon>
        <taxon>Bacillati</taxon>
        <taxon>Bacillota</taxon>
        <taxon>Bacilli</taxon>
        <taxon>Bacillales</taxon>
        <taxon>Listeriaceae</taxon>
        <taxon>Brochothrix</taxon>
    </lineage>
</organism>
<dbReference type="PATRIC" id="fig|1265861.3.peg.287"/>
<evidence type="ECO:0000313" key="2">
    <source>
        <dbReference type="EMBL" id="EUJ42031.1"/>
    </source>
</evidence>
<comment type="caution">
    <text evidence="2">The sequence shown here is derived from an EMBL/GenBank/DDBJ whole genome shotgun (WGS) entry which is preliminary data.</text>
</comment>
<dbReference type="RefSeq" id="WP_035313046.1">
    <property type="nucleotide sequence ID" value="NZ_AODH01000004.1"/>
</dbReference>
<dbReference type="Proteomes" id="UP000019243">
    <property type="component" value="Unassembled WGS sequence"/>
</dbReference>
<reference evidence="2 3" key="1">
    <citation type="submission" date="2012-12" db="EMBL/GenBank/DDBJ databases">
        <title>Novel taxa of Listeriaceae from agricultural environments in the United States.</title>
        <authorList>
            <person name="den Bakker H.C."/>
            <person name="Allred A."/>
            <person name="Warchocki S."/>
            <person name="Wright E.M."/>
            <person name="Burrell A."/>
            <person name="Nightingale K.K."/>
            <person name="Kephart D."/>
            <person name="Wiedmann M."/>
        </authorList>
    </citation>
    <scope>NUCLEOTIDE SEQUENCE [LARGE SCALE GENOMIC DNA]</scope>
    <source>
        <strain evidence="2 3">FSL F6-1037</strain>
    </source>
</reference>
<evidence type="ECO:0000313" key="3">
    <source>
        <dbReference type="Proteomes" id="UP000019243"/>
    </source>
</evidence>
<proteinExistence type="inferred from homology"/>
<dbReference type="EMBL" id="AODH01000004">
    <property type="protein sequence ID" value="EUJ42031.1"/>
    <property type="molecule type" value="Genomic_DNA"/>
</dbReference>
<dbReference type="Pfam" id="PF03960">
    <property type="entry name" value="ArsC"/>
    <property type="match status" value="1"/>
</dbReference>